<dbReference type="CDD" id="cd17325">
    <property type="entry name" value="MFS_MdtG_SLC18_like"/>
    <property type="match status" value="1"/>
</dbReference>
<dbReference type="Pfam" id="PF07690">
    <property type="entry name" value="MFS_1"/>
    <property type="match status" value="1"/>
</dbReference>
<evidence type="ECO:0000256" key="2">
    <source>
        <dbReference type="ARBA" id="ARBA00022448"/>
    </source>
</evidence>
<keyword evidence="3 6" id="KW-0812">Transmembrane</keyword>
<feature type="transmembrane region" description="Helical" evidence="6">
    <location>
        <begin position="65"/>
        <end position="86"/>
    </location>
</feature>
<dbReference type="InterPro" id="IPR011701">
    <property type="entry name" value="MFS"/>
</dbReference>
<dbReference type="AlphaFoldDB" id="A0A1E5LHT4"/>
<dbReference type="PANTHER" id="PTHR23506:SF23">
    <property type="entry name" value="GH10249P"/>
    <property type="match status" value="1"/>
</dbReference>
<feature type="domain" description="Major facilitator superfamily (MFS) profile" evidence="7">
    <location>
        <begin position="1"/>
        <end position="281"/>
    </location>
</feature>
<dbReference type="InterPro" id="IPR050930">
    <property type="entry name" value="MFS_Vesicular_Transporter"/>
</dbReference>
<dbReference type="Gene3D" id="1.20.1250.20">
    <property type="entry name" value="MFS general substrate transporter like domains"/>
    <property type="match status" value="2"/>
</dbReference>
<dbReference type="STRING" id="1305675.BFG57_01255"/>
<evidence type="ECO:0000256" key="5">
    <source>
        <dbReference type="ARBA" id="ARBA00023136"/>
    </source>
</evidence>
<feature type="transmembrane region" description="Helical" evidence="6">
    <location>
        <begin position="106"/>
        <end position="123"/>
    </location>
</feature>
<proteinExistence type="predicted"/>
<evidence type="ECO:0000313" key="8">
    <source>
        <dbReference type="EMBL" id="OEH93643.1"/>
    </source>
</evidence>
<evidence type="ECO:0000256" key="4">
    <source>
        <dbReference type="ARBA" id="ARBA00022989"/>
    </source>
</evidence>
<feature type="transmembrane region" description="Helical" evidence="6">
    <location>
        <begin position="192"/>
        <end position="219"/>
    </location>
</feature>
<dbReference type="InterPro" id="IPR020846">
    <property type="entry name" value="MFS_dom"/>
</dbReference>
<protein>
    <recommendedName>
        <fullName evidence="7">Major facilitator superfamily (MFS) profile domain-containing protein</fullName>
    </recommendedName>
</protein>
<comment type="caution">
    <text evidence="8">The sequence shown here is derived from an EMBL/GenBank/DDBJ whole genome shotgun (WGS) entry which is preliminary data.</text>
</comment>
<evidence type="ECO:0000259" key="7">
    <source>
        <dbReference type="PROSITE" id="PS50850"/>
    </source>
</evidence>
<dbReference type="PROSITE" id="PS50850">
    <property type="entry name" value="MFS"/>
    <property type="match status" value="1"/>
</dbReference>
<name>A0A1E5LHT4_9BACI</name>
<feature type="transmembrane region" description="Helical" evidence="6">
    <location>
        <begin position="168"/>
        <end position="186"/>
    </location>
</feature>
<organism evidence="8 9">
    <name type="scientific">Bacillus solimangrovi</name>
    <dbReference type="NCBI Taxonomy" id="1305675"/>
    <lineage>
        <taxon>Bacteria</taxon>
        <taxon>Bacillati</taxon>
        <taxon>Bacillota</taxon>
        <taxon>Bacilli</taxon>
        <taxon>Bacillales</taxon>
        <taxon>Bacillaceae</taxon>
        <taxon>Bacillus</taxon>
    </lineage>
</organism>
<evidence type="ECO:0000256" key="1">
    <source>
        <dbReference type="ARBA" id="ARBA00004651"/>
    </source>
</evidence>
<evidence type="ECO:0000313" key="9">
    <source>
        <dbReference type="Proteomes" id="UP000095209"/>
    </source>
</evidence>
<feature type="transmembrane region" description="Helical" evidence="6">
    <location>
        <begin position="231"/>
        <end position="251"/>
    </location>
</feature>
<feature type="transmembrane region" description="Helical" evidence="6">
    <location>
        <begin position="257"/>
        <end position="277"/>
    </location>
</feature>
<comment type="subcellular location">
    <subcellularLocation>
        <location evidence="1">Cell membrane</location>
        <topology evidence="1">Multi-pass membrane protein</topology>
    </subcellularLocation>
</comment>
<sequence length="287" mass="30137">MARSLQGVAAAIPWTAGLALLAEVFPKEERGKVMGIVMSGQAGGVLLGPPFGGWLFELGGYRLPFFSAAAIALFVAFMSFIFLRHVPEIKSESFSSPFKVLRDKKVLMIAGVAIVGSSVFASIEPTLPIHMNENLNASPGVIGLLFVIVTLTYGLFAPLIGALSTRYGYVKTIVFGIVLAAIALPLNALPTVIGAQVITLALLGISLGMILTPALPMLADITHEAGYTSQGVTFATYNTAYSFGMMIGPIVASVTAAAVGLKIAYIVLGCLLLLYLIPLQKLKSSDT</sequence>
<keyword evidence="2" id="KW-0813">Transport</keyword>
<dbReference type="GO" id="GO:0022857">
    <property type="term" value="F:transmembrane transporter activity"/>
    <property type="evidence" value="ECO:0007669"/>
    <property type="project" value="InterPro"/>
</dbReference>
<keyword evidence="4 6" id="KW-1133">Transmembrane helix</keyword>
<keyword evidence="9" id="KW-1185">Reference proteome</keyword>
<keyword evidence="5 6" id="KW-0472">Membrane</keyword>
<dbReference type="Proteomes" id="UP000095209">
    <property type="component" value="Unassembled WGS sequence"/>
</dbReference>
<reference evidence="8 9" key="1">
    <citation type="submission" date="2016-08" db="EMBL/GenBank/DDBJ databases">
        <title>Genome of Bacillus solimangrovi GH2-4.</title>
        <authorList>
            <person name="Lim S."/>
            <person name="Kim B.-C."/>
        </authorList>
    </citation>
    <scope>NUCLEOTIDE SEQUENCE [LARGE SCALE GENOMIC DNA]</scope>
    <source>
        <strain evidence="8 9">GH2-4</strain>
    </source>
</reference>
<dbReference type="SUPFAM" id="SSF103473">
    <property type="entry name" value="MFS general substrate transporter"/>
    <property type="match status" value="1"/>
</dbReference>
<dbReference type="PANTHER" id="PTHR23506">
    <property type="entry name" value="GH10249P"/>
    <property type="match status" value="1"/>
</dbReference>
<dbReference type="EMBL" id="MJEH01000011">
    <property type="protein sequence ID" value="OEH93643.1"/>
    <property type="molecule type" value="Genomic_DNA"/>
</dbReference>
<dbReference type="GO" id="GO:0005886">
    <property type="term" value="C:plasma membrane"/>
    <property type="evidence" value="ECO:0007669"/>
    <property type="project" value="UniProtKB-SubCell"/>
</dbReference>
<feature type="transmembrane region" description="Helical" evidence="6">
    <location>
        <begin position="135"/>
        <end position="156"/>
    </location>
</feature>
<evidence type="ECO:0000256" key="3">
    <source>
        <dbReference type="ARBA" id="ARBA00022692"/>
    </source>
</evidence>
<dbReference type="InterPro" id="IPR036259">
    <property type="entry name" value="MFS_trans_sf"/>
</dbReference>
<evidence type="ECO:0000256" key="6">
    <source>
        <dbReference type="SAM" id="Phobius"/>
    </source>
</evidence>
<gene>
    <name evidence="8" type="ORF">BFG57_01255</name>
</gene>
<accession>A0A1E5LHT4</accession>